<evidence type="ECO:0000313" key="1">
    <source>
        <dbReference type="EMBL" id="KAK9008055.1"/>
    </source>
</evidence>
<protein>
    <submittedName>
        <fullName evidence="1">Uncharacterized protein</fullName>
    </submittedName>
</protein>
<proteinExistence type="predicted"/>
<dbReference type="Proteomes" id="UP001396334">
    <property type="component" value="Unassembled WGS sequence"/>
</dbReference>
<keyword evidence="2" id="KW-1185">Reference proteome</keyword>
<name>A0ABR2R545_9ROSI</name>
<organism evidence="1 2">
    <name type="scientific">Hibiscus sabdariffa</name>
    <name type="common">roselle</name>
    <dbReference type="NCBI Taxonomy" id="183260"/>
    <lineage>
        <taxon>Eukaryota</taxon>
        <taxon>Viridiplantae</taxon>
        <taxon>Streptophyta</taxon>
        <taxon>Embryophyta</taxon>
        <taxon>Tracheophyta</taxon>
        <taxon>Spermatophyta</taxon>
        <taxon>Magnoliopsida</taxon>
        <taxon>eudicotyledons</taxon>
        <taxon>Gunneridae</taxon>
        <taxon>Pentapetalae</taxon>
        <taxon>rosids</taxon>
        <taxon>malvids</taxon>
        <taxon>Malvales</taxon>
        <taxon>Malvaceae</taxon>
        <taxon>Malvoideae</taxon>
        <taxon>Hibiscus</taxon>
    </lineage>
</organism>
<evidence type="ECO:0000313" key="2">
    <source>
        <dbReference type="Proteomes" id="UP001396334"/>
    </source>
</evidence>
<dbReference type="EMBL" id="JBBPBN010000026">
    <property type="protein sequence ID" value="KAK9008055.1"/>
    <property type="molecule type" value="Genomic_DNA"/>
</dbReference>
<gene>
    <name evidence="1" type="ORF">V6N11_074959</name>
</gene>
<comment type="caution">
    <text evidence="1">The sequence shown here is derived from an EMBL/GenBank/DDBJ whole genome shotgun (WGS) entry which is preliminary data.</text>
</comment>
<accession>A0ABR2R545</accession>
<reference evidence="1 2" key="1">
    <citation type="journal article" date="2024" name="G3 (Bethesda)">
        <title>Genome assembly of Hibiscus sabdariffa L. provides insights into metabolisms of medicinal natural products.</title>
        <authorList>
            <person name="Kim T."/>
        </authorList>
    </citation>
    <scope>NUCLEOTIDE SEQUENCE [LARGE SCALE GENOMIC DNA]</scope>
    <source>
        <strain evidence="1">TK-2024</strain>
        <tissue evidence="1">Old leaves</tissue>
    </source>
</reference>
<sequence>MLVGAGGGLCCKRRKLLAVASRNGKITTVVIWQELKEMLMLIDRNVPVLIVIGMDLTVPIVISTHASDPIKDIGNSELNRSGVCSWRRRRFASSVILSWGNIATENLPQGNKILDSR</sequence>